<gene>
    <name evidence="2" type="ORF">DRJ26_03520</name>
</gene>
<evidence type="ECO:0000256" key="1">
    <source>
        <dbReference type="SAM" id="Phobius"/>
    </source>
</evidence>
<dbReference type="Proteomes" id="UP000269499">
    <property type="component" value="Unassembled WGS sequence"/>
</dbReference>
<protein>
    <recommendedName>
        <fullName evidence="4">Leucine-binding protein domain-containing protein</fullName>
    </recommendedName>
</protein>
<comment type="caution">
    <text evidence="2">The sequence shown here is derived from an EMBL/GenBank/DDBJ whole genome shotgun (WGS) entry which is preliminary data.</text>
</comment>
<name>A0A497F0Z3_9CREN</name>
<organism evidence="2 3">
    <name type="scientific">Thermoproteota archaeon</name>
    <dbReference type="NCBI Taxonomy" id="2056631"/>
    <lineage>
        <taxon>Archaea</taxon>
        <taxon>Thermoproteota</taxon>
    </lineage>
</organism>
<evidence type="ECO:0000313" key="2">
    <source>
        <dbReference type="EMBL" id="RLE53313.1"/>
    </source>
</evidence>
<feature type="non-terminal residue" evidence="2">
    <location>
        <position position="67"/>
    </location>
</feature>
<dbReference type="InterPro" id="IPR028082">
    <property type="entry name" value="Peripla_BP_I"/>
</dbReference>
<dbReference type="Gene3D" id="3.40.50.2300">
    <property type="match status" value="1"/>
</dbReference>
<proteinExistence type="predicted"/>
<dbReference type="SUPFAM" id="SSF53822">
    <property type="entry name" value="Periplasmic binding protein-like I"/>
    <property type="match status" value="1"/>
</dbReference>
<accession>A0A497F0Z3</accession>
<dbReference type="EMBL" id="QMRA01000072">
    <property type="protein sequence ID" value="RLE53313.1"/>
    <property type="molecule type" value="Genomic_DNA"/>
</dbReference>
<dbReference type="AlphaFoldDB" id="A0A497F0Z3"/>
<sequence length="67" mass="7182">MGEKAVDKRMLMIAAAVIIIIIVGVAAYFLMQPKPTEVKEIKIGVILPLSGKLAETGADLKRGIEFA</sequence>
<evidence type="ECO:0008006" key="4">
    <source>
        <dbReference type="Google" id="ProtNLM"/>
    </source>
</evidence>
<keyword evidence="1" id="KW-1133">Transmembrane helix</keyword>
<feature type="transmembrane region" description="Helical" evidence="1">
    <location>
        <begin position="12"/>
        <end position="31"/>
    </location>
</feature>
<reference evidence="2 3" key="1">
    <citation type="submission" date="2018-06" db="EMBL/GenBank/DDBJ databases">
        <title>Extensive metabolic versatility and redundancy in microbially diverse, dynamic hydrothermal sediments.</title>
        <authorList>
            <person name="Dombrowski N."/>
            <person name="Teske A."/>
            <person name="Baker B.J."/>
        </authorList>
    </citation>
    <scope>NUCLEOTIDE SEQUENCE [LARGE SCALE GENOMIC DNA]</scope>
    <source>
        <strain evidence="2">B20_G2</strain>
    </source>
</reference>
<evidence type="ECO:0000313" key="3">
    <source>
        <dbReference type="Proteomes" id="UP000269499"/>
    </source>
</evidence>
<keyword evidence="1" id="KW-0472">Membrane</keyword>
<keyword evidence="1" id="KW-0812">Transmembrane</keyword>